<keyword evidence="6" id="KW-1185">Reference proteome</keyword>
<evidence type="ECO:0000313" key="5">
    <source>
        <dbReference type="EMBL" id="KAJ1912921.1"/>
    </source>
</evidence>
<feature type="repeat" description="WD" evidence="3">
    <location>
        <begin position="156"/>
        <end position="197"/>
    </location>
</feature>
<feature type="repeat" description="WD" evidence="3">
    <location>
        <begin position="108"/>
        <end position="155"/>
    </location>
</feature>
<evidence type="ECO:0000313" key="6">
    <source>
        <dbReference type="Proteomes" id="UP001150538"/>
    </source>
</evidence>
<sequence length="452" mass="49631">MTSEGRVPPGPNVTSDPSYLFETTEQIEKRKYLAKLAEDPEYKQRGDPITTGAKVLDMKLAWTDSSNPNVVTLALGLANYSVKVIEVTRDNSNDVINKKGTNRVVCALKGHDGPVTCIGVVPKELTENQQRWVLSGSWDKTIRLWDIKTQKTVAIFNGHSDFIKSLVVDSNRRIFYSGSSDADIRAWKIPDFNTLSTTTTTKESDITTISKSLWVLKHHNRAVDSLELCDLDNSGIPTHLVSAGSEKTINISRLDPSMSSNAAALEYQVKGHKTSVFDVYSDLQMVWSASADKSVMGWDFGGNEIKKDDSDNGVGVLDKPDMVLEHDKLVKSVISLPQVGIVISSTEDGVIRLWDTATSTVKKEIHAHLDGVTKFVFYRGILYSGSLDATVRQWSIKDVMNHREKQYPGPVPFTTSAGRTNSGGNKGNGGSGVELTAEEEAELAELMSSDDE</sequence>
<dbReference type="PANTHER" id="PTHR19848:SF8">
    <property type="entry name" value="F-BOX AND WD REPEAT DOMAIN CONTAINING 7"/>
    <property type="match status" value="1"/>
</dbReference>
<dbReference type="SUPFAM" id="SSF50978">
    <property type="entry name" value="WD40 repeat-like"/>
    <property type="match status" value="1"/>
</dbReference>
<dbReference type="Proteomes" id="UP001150538">
    <property type="component" value="Unassembled WGS sequence"/>
</dbReference>
<dbReference type="Pfam" id="PF00400">
    <property type="entry name" value="WD40"/>
    <property type="match status" value="3"/>
</dbReference>
<keyword evidence="1 3" id="KW-0853">WD repeat</keyword>
<gene>
    <name evidence="5" type="ORF">H4219_005420</name>
</gene>
<dbReference type="SMART" id="SM00320">
    <property type="entry name" value="WD40"/>
    <property type="match status" value="6"/>
</dbReference>
<proteinExistence type="predicted"/>
<evidence type="ECO:0000256" key="2">
    <source>
        <dbReference type="ARBA" id="ARBA00022737"/>
    </source>
</evidence>
<feature type="repeat" description="WD" evidence="3">
    <location>
        <begin position="323"/>
        <end position="364"/>
    </location>
</feature>
<dbReference type="InterPro" id="IPR019775">
    <property type="entry name" value="WD40_repeat_CS"/>
</dbReference>
<keyword evidence="2" id="KW-0677">Repeat</keyword>
<feature type="region of interest" description="Disordered" evidence="4">
    <location>
        <begin position="1"/>
        <end position="20"/>
    </location>
</feature>
<dbReference type="OrthoDB" id="6262491at2759"/>
<dbReference type="PROSITE" id="PS50294">
    <property type="entry name" value="WD_REPEATS_REGION"/>
    <property type="match status" value="3"/>
</dbReference>
<dbReference type="AlphaFoldDB" id="A0A9W8DQ46"/>
<feature type="region of interest" description="Disordered" evidence="4">
    <location>
        <begin position="406"/>
        <end position="434"/>
    </location>
</feature>
<reference evidence="5" key="1">
    <citation type="submission" date="2022-07" db="EMBL/GenBank/DDBJ databases">
        <title>Phylogenomic reconstructions and comparative analyses of Kickxellomycotina fungi.</title>
        <authorList>
            <person name="Reynolds N.K."/>
            <person name="Stajich J.E."/>
            <person name="Barry K."/>
            <person name="Grigoriev I.V."/>
            <person name="Crous P."/>
            <person name="Smith M.E."/>
        </authorList>
    </citation>
    <scope>NUCLEOTIDE SEQUENCE</scope>
    <source>
        <strain evidence="5">NBRC 100468</strain>
    </source>
</reference>
<dbReference type="InterPro" id="IPR036322">
    <property type="entry name" value="WD40_repeat_dom_sf"/>
</dbReference>
<dbReference type="PRINTS" id="PR00320">
    <property type="entry name" value="GPROTEINBRPT"/>
</dbReference>
<comment type="caution">
    <text evidence="5">The sequence shown here is derived from an EMBL/GenBank/DDBJ whole genome shotgun (WGS) entry which is preliminary data.</text>
</comment>
<accession>A0A9W8DQ46</accession>
<dbReference type="EMBL" id="JANBPU010000301">
    <property type="protein sequence ID" value="KAJ1912921.1"/>
    <property type="molecule type" value="Genomic_DNA"/>
</dbReference>
<dbReference type="PANTHER" id="PTHR19848">
    <property type="entry name" value="WD40 REPEAT PROTEIN"/>
    <property type="match status" value="1"/>
</dbReference>
<dbReference type="PROSITE" id="PS00678">
    <property type="entry name" value="WD_REPEATS_1"/>
    <property type="match status" value="1"/>
</dbReference>
<evidence type="ECO:0000256" key="4">
    <source>
        <dbReference type="SAM" id="MobiDB-lite"/>
    </source>
</evidence>
<evidence type="ECO:0008006" key="7">
    <source>
        <dbReference type="Google" id="ProtNLM"/>
    </source>
</evidence>
<dbReference type="InterPro" id="IPR015943">
    <property type="entry name" value="WD40/YVTN_repeat-like_dom_sf"/>
</dbReference>
<dbReference type="InterPro" id="IPR001680">
    <property type="entry name" value="WD40_rpt"/>
</dbReference>
<dbReference type="InterPro" id="IPR020472">
    <property type="entry name" value="WD40_PAC1"/>
</dbReference>
<evidence type="ECO:0000256" key="1">
    <source>
        <dbReference type="ARBA" id="ARBA00022574"/>
    </source>
</evidence>
<name>A0A9W8DQ46_9FUNG</name>
<dbReference type="PROSITE" id="PS50082">
    <property type="entry name" value="WD_REPEATS_2"/>
    <property type="match status" value="3"/>
</dbReference>
<protein>
    <recommendedName>
        <fullName evidence="7">WD40 repeat-like protein</fullName>
    </recommendedName>
</protein>
<dbReference type="Gene3D" id="2.130.10.10">
    <property type="entry name" value="YVTN repeat-like/Quinoprotein amine dehydrogenase"/>
    <property type="match status" value="2"/>
</dbReference>
<organism evidence="5 6">
    <name type="scientific">Mycoemilia scoparia</name>
    <dbReference type="NCBI Taxonomy" id="417184"/>
    <lineage>
        <taxon>Eukaryota</taxon>
        <taxon>Fungi</taxon>
        <taxon>Fungi incertae sedis</taxon>
        <taxon>Zoopagomycota</taxon>
        <taxon>Kickxellomycotina</taxon>
        <taxon>Kickxellomycetes</taxon>
        <taxon>Kickxellales</taxon>
        <taxon>Kickxellaceae</taxon>
        <taxon>Mycoemilia</taxon>
    </lineage>
</organism>
<evidence type="ECO:0000256" key="3">
    <source>
        <dbReference type="PROSITE-ProRule" id="PRU00221"/>
    </source>
</evidence>